<accession>A0ABT2FPW3</accession>
<feature type="transmembrane region" description="Helical" evidence="1">
    <location>
        <begin position="129"/>
        <end position="149"/>
    </location>
</feature>
<feature type="transmembrane region" description="Helical" evidence="1">
    <location>
        <begin position="12"/>
        <end position="28"/>
    </location>
</feature>
<dbReference type="InterPro" id="IPR002931">
    <property type="entry name" value="Transglutaminase-like"/>
</dbReference>
<feature type="transmembrane region" description="Helical" evidence="1">
    <location>
        <begin position="161"/>
        <end position="180"/>
    </location>
</feature>
<dbReference type="SUPFAM" id="SSF54001">
    <property type="entry name" value="Cysteine proteinases"/>
    <property type="match status" value="1"/>
</dbReference>
<feature type="transmembrane region" description="Helical" evidence="1">
    <location>
        <begin position="554"/>
        <end position="578"/>
    </location>
</feature>
<dbReference type="InterPro" id="IPR038765">
    <property type="entry name" value="Papain-like_cys_pep_sf"/>
</dbReference>
<sequence length="672" mass="75504">MSEATDNISRHTLSWLLLCNIAVLLPLIDKAAVATLGICGICFVWRIGIYFGRVAKPPRWLVTTLAIAAGSTLLLVSREIGMLNALINLLILGYALKYIEMRERRDILAIVLAGYFLIALAFIDKQGISDALLSLLVCAINTATLLSVYRGQQAWLLQGRQALILMLQSLPLAVALFVILPRLSPLWLVPQSKSATTGLSDQLRIGDITQLTRSQALAFRVTFDGKAPAAPQRYWRAMVLSDYDGQTWQQAADVRDINWYRPYAIKEALAPTTGATLNYTVIAERSSQHWLFALDRATSSTRAVKNLTDYRLVALKPVEQQFQYQVQSQLDAALDDPLSASTLRENLAIPQDRNPQTLALAQQLKAQYPEPRQRLAAMMQLFNQQPFYYTLSPQPLGQNQLDDFLFSTRQGFCVHYASAFTMLARASGLPARIVAGYQGGIYNASAGYMSVYQYMAHAWAEVWLDGQGWVRYDPTAMIAPERIEQGFDSLFSPEESYLADASFSAIRNSSWFNALRQQFANLDYYWTVWVLGFNEQRQQQLLAKLLGEVTPLRIALFMISVITIVLLVIAWSTGLLRLPSRQSVVDRHFNAVAKASAKAGIKRELAMGPMDFTALLQHHWPQYHAQLDDWNNCYLQLKYQSLSTNELKAITLKFTNKSKEIIKIISRDPAAN</sequence>
<organism evidence="3 4">
    <name type="scientific">Shewanella electrica</name>
    <dbReference type="NCBI Taxonomy" id="515560"/>
    <lineage>
        <taxon>Bacteria</taxon>
        <taxon>Pseudomonadati</taxon>
        <taxon>Pseudomonadota</taxon>
        <taxon>Gammaproteobacteria</taxon>
        <taxon>Alteromonadales</taxon>
        <taxon>Shewanellaceae</taxon>
        <taxon>Shewanella</taxon>
    </lineage>
</organism>
<feature type="transmembrane region" description="Helical" evidence="1">
    <location>
        <begin position="34"/>
        <end position="52"/>
    </location>
</feature>
<dbReference type="PANTHER" id="PTHR42736">
    <property type="entry name" value="PROTEIN-GLUTAMINE GAMMA-GLUTAMYLTRANSFERASE"/>
    <property type="match status" value="1"/>
</dbReference>
<dbReference type="PANTHER" id="PTHR42736:SF1">
    <property type="entry name" value="PROTEIN-GLUTAMINE GAMMA-GLUTAMYLTRANSFERASE"/>
    <property type="match status" value="1"/>
</dbReference>
<gene>
    <name evidence="3" type="ORF">L9G74_18255</name>
</gene>
<name>A0ABT2FPW3_9GAMM</name>
<dbReference type="InterPro" id="IPR021878">
    <property type="entry name" value="TgpA_N"/>
</dbReference>
<dbReference type="Gene3D" id="3.10.620.30">
    <property type="match status" value="1"/>
</dbReference>
<proteinExistence type="predicted"/>
<feature type="transmembrane region" description="Helical" evidence="1">
    <location>
        <begin position="82"/>
        <end position="99"/>
    </location>
</feature>
<feature type="transmembrane region" description="Helical" evidence="1">
    <location>
        <begin position="59"/>
        <end position="76"/>
    </location>
</feature>
<comment type="caution">
    <text evidence="3">The sequence shown here is derived from an EMBL/GenBank/DDBJ whole genome shotgun (WGS) entry which is preliminary data.</text>
</comment>
<dbReference type="Proteomes" id="UP001201549">
    <property type="component" value="Unassembled WGS sequence"/>
</dbReference>
<feature type="domain" description="Transglutaminase-like" evidence="2">
    <location>
        <begin position="405"/>
        <end position="476"/>
    </location>
</feature>
<dbReference type="Pfam" id="PF11992">
    <property type="entry name" value="TgpA_N"/>
    <property type="match status" value="1"/>
</dbReference>
<keyword evidence="1" id="KW-0472">Membrane</keyword>
<protein>
    <submittedName>
        <fullName evidence="3">DUF3488 and transglutaminase-like domain-containing protein</fullName>
    </submittedName>
</protein>
<keyword evidence="4" id="KW-1185">Reference proteome</keyword>
<dbReference type="EMBL" id="JAKOGG010000020">
    <property type="protein sequence ID" value="MCS4558384.1"/>
    <property type="molecule type" value="Genomic_DNA"/>
</dbReference>
<evidence type="ECO:0000313" key="4">
    <source>
        <dbReference type="Proteomes" id="UP001201549"/>
    </source>
</evidence>
<feature type="transmembrane region" description="Helical" evidence="1">
    <location>
        <begin position="106"/>
        <end position="123"/>
    </location>
</feature>
<dbReference type="InterPro" id="IPR052901">
    <property type="entry name" value="Bact_TGase-like"/>
</dbReference>
<evidence type="ECO:0000256" key="1">
    <source>
        <dbReference type="SAM" id="Phobius"/>
    </source>
</evidence>
<dbReference type="Pfam" id="PF01841">
    <property type="entry name" value="Transglut_core"/>
    <property type="match status" value="1"/>
</dbReference>
<evidence type="ECO:0000259" key="2">
    <source>
        <dbReference type="SMART" id="SM00460"/>
    </source>
</evidence>
<evidence type="ECO:0000313" key="3">
    <source>
        <dbReference type="EMBL" id="MCS4558384.1"/>
    </source>
</evidence>
<reference evidence="4" key="1">
    <citation type="submission" date="2023-07" db="EMBL/GenBank/DDBJ databases">
        <title>Shewanella mangrovi sp. nov., an acetaldehyde- degrading bacterium isolated from mangrove sediment.</title>
        <authorList>
            <person name="Liu Y."/>
        </authorList>
    </citation>
    <scope>NUCLEOTIDE SEQUENCE [LARGE SCALE GENOMIC DNA]</scope>
    <source>
        <strain evidence="4">C32</strain>
    </source>
</reference>
<dbReference type="SMART" id="SM00460">
    <property type="entry name" value="TGc"/>
    <property type="match status" value="1"/>
</dbReference>
<dbReference type="RefSeq" id="WP_238898203.1">
    <property type="nucleotide sequence ID" value="NZ_JAKOGG010000020.1"/>
</dbReference>
<keyword evidence="1" id="KW-0812">Transmembrane</keyword>
<keyword evidence="1" id="KW-1133">Transmembrane helix</keyword>